<accession>A0A4V3CVY1</accession>
<protein>
    <submittedName>
        <fullName evidence="2">Uncharacterized protein</fullName>
    </submittedName>
</protein>
<organism evidence="2 3">
    <name type="scientific">Oharaeibacter diazotrophicus</name>
    <dbReference type="NCBI Taxonomy" id="1920512"/>
    <lineage>
        <taxon>Bacteria</taxon>
        <taxon>Pseudomonadati</taxon>
        <taxon>Pseudomonadota</taxon>
        <taxon>Alphaproteobacteria</taxon>
        <taxon>Hyphomicrobiales</taxon>
        <taxon>Pleomorphomonadaceae</taxon>
        <taxon>Oharaeibacter</taxon>
    </lineage>
</organism>
<keyword evidence="3" id="KW-1185">Reference proteome</keyword>
<reference evidence="2 3" key="1">
    <citation type="submission" date="2019-03" db="EMBL/GenBank/DDBJ databases">
        <title>Genomic Encyclopedia of Type Strains, Phase IV (KMG-IV): sequencing the most valuable type-strain genomes for metagenomic binning, comparative biology and taxonomic classification.</title>
        <authorList>
            <person name="Goeker M."/>
        </authorList>
    </citation>
    <scope>NUCLEOTIDE SEQUENCE [LARGE SCALE GENOMIC DNA]</scope>
    <source>
        <strain evidence="2 3">DSM 102969</strain>
    </source>
</reference>
<evidence type="ECO:0000256" key="1">
    <source>
        <dbReference type="SAM" id="MobiDB-lite"/>
    </source>
</evidence>
<dbReference type="AlphaFoldDB" id="A0A4V3CVY1"/>
<dbReference type="RefSeq" id="WP_281010177.1">
    <property type="nucleotide sequence ID" value="NZ_BSPM01000002.1"/>
</dbReference>
<dbReference type="Proteomes" id="UP000294547">
    <property type="component" value="Unassembled WGS sequence"/>
</dbReference>
<proteinExistence type="predicted"/>
<comment type="caution">
    <text evidence="2">The sequence shown here is derived from an EMBL/GenBank/DDBJ whole genome shotgun (WGS) entry which is preliminary data.</text>
</comment>
<evidence type="ECO:0000313" key="2">
    <source>
        <dbReference type="EMBL" id="TDP84228.1"/>
    </source>
</evidence>
<feature type="region of interest" description="Disordered" evidence="1">
    <location>
        <begin position="1"/>
        <end position="41"/>
    </location>
</feature>
<dbReference type="EMBL" id="SNXY01000008">
    <property type="protein sequence ID" value="TDP84228.1"/>
    <property type="molecule type" value="Genomic_DNA"/>
</dbReference>
<gene>
    <name evidence="2" type="ORF">EDD54_2833</name>
</gene>
<sequence>MSKSQKRSNKEIRKPKAVKSAATPPVLPLGSSTAQLPKKRK</sequence>
<evidence type="ECO:0000313" key="3">
    <source>
        <dbReference type="Proteomes" id="UP000294547"/>
    </source>
</evidence>
<name>A0A4V3CVY1_9HYPH</name>